<name>A0A426XZK1_ENSVE</name>
<gene>
    <name evidence="1" type="ORF">B296_00045650</name>
</gene>
<sequence length="206" mass="23510">MIIDVLYARWSLLEKHSCTASKLHLKPRRFKIFIEALENQLLKDRNKTRRKRLPEDMYSPTSTTILSKSPGNDIYPVKLLAVQSPNTNKSTASRGTFHKNDMFSNMNCRRDLSSIRPLRQKRRPGNLCMFMFEWCFTSFSIVCLSGVVASAEYKRWEKAAIAGVSLVADAAEELERATNNISFSYNEEAYHVLANKICTNTGEACD</sequence>
<organism evidence="1 2">
    <name type="scientific">Ensete ventricosum</name>
    <name type="common">Abyssinian banana</name>
    <name type="synonym">Musa ensete</name>
    <dbReference type="NCBI Taxonomy" id="4639"/>
    <lineage>
        <taxon>Eukaryota</taxon>
        <taxon>Viridiplantae</taxon>
        <taxon>Streptophyta</taxon>
        <taxon>Embryophyta</taxon>
        <taxon>Tracheophyta</taxon>
        <taxon>Spermatophyta</taxon>
        <taxon>Magnoliopsida</taxon>
        <taxon>Liliopsida</taxon>
        <taxon>Zingiberales</taxon>
        <taxon>Musaceae</taxon>
        <taxon>Ensete</taxon>
    </lineage>
</organism>
<reference evidence="1 2" key="1">
    <citation type="journal article" date="2014" name="Agronomy (Basel)">
        <title>A Draft Genome Sequence for Ensete ventricosum, the Drought-Tolerant Tree Against Hunger.</title>
        <authorList>
            <person name="Harrison J."/>
            <person name="Moore K.A."/>
            <person name="Paszkiewicz K."/>
            <person name="Jones T."/>
            <person name="Grant M."/>
            <person name="Ambacheew D."/>
            <person name="Muzemil S."/>
            <person name="Studholme D.J."/>
        </authorList>
    </citation>
    <scope>NUCLEOTIDE SEQUENCE [LARGE SCALE GENOMIC DNA]</scope>
</reference>
<dbReference type="AlphaFoldDB" id="A0A426XZK1"/>
<protein>
    <submittedName>
        <fullName evidence="1">Uncharacterized protein</fullName>
    </submittedName>
</protein>
<evidence type="ECO:0000313" key="2">
    <source>
        <dbReference type="Proteomes" id="UP000287651"/>
    </source>
</evidence>
<evidence type="ECO:0000313" key="1">
    <source>
        <dbReference type="EMBL" id="RRT44892.1"/>
    </source>
</evidence>
<comment type="caution">
    <text evidence="1">The sequence shown here is derived from an EMBL/GenBank/DDBJ whole genome shotgun (WGS) entry which is preliminary data.</text>
</comment>
<dbReference type="EMBL" id="AMZH03016176">
    <property type="protein sequence ID" value="RRT44892.1"/>
    <property type="molecule type" value="Genomic_DNA"/>
</dbReference>
<dbReference type="Proteomes" id="UP000287651">
    <property type="component" value="Unassembled WGS sequence"/>
</dbReference>
<proteinExistence type="predicted"/>
<accession>A0A426XZK1</accession>